<feature type="transmembrane region" description="Helical" evidence="1">
    <location>
        <begin position="139"/>
        <end position="159"/>
    </location>
</feature>
<keyword evidence="1" id="KW-0472">Membrane</keyword>
<keyword evidence="3" id="KW-1185">Reference proteome</keyword>
<protein>
    <submittedName>
        <fullName evidence="2">Uncharacterized protein</fullName>
    </submittedName>
</protein>
<evidence type="ECO:0000256" key="1">
    <source>
        <dbReference type="SAM" id="Phobius"/>
    </source>
</evidence>
<keyword evidence="1" id="KW-1133">Transmembrane helix</keyword>
<dbReference type="Proteomes" id="UP001050808">
    <property type="component" value="Unassembled WGS sequence"/>
</dbReference>
<organism evidence="2 3">
    <name type="scientific">Streptomyces violascens</name>
    <dbReference type="NCBI Taxonomy" id="67381"/>
    <lineage>
        <taxon>Bacteria</taxon>
        <taxon>Bacillati</taxon>
        <taxon>Actinomycetota</taxon>
        <taxon>Actinomycetes</taxon>
        <taxon>Kitasatosporales</taxon>
        <taxon>Streptomycetaceae</taxon>
        <taxon>Streptomyces</taxon>
    </lineage>
</organism>
<proteinExistence type="predicted"/>
<accession>A0ABQ3QRS1</accession>
<reference evidence="2" key="1">
    <citation type="submission" date="2024-05" db="EMBL/GenBank/DDBJ databases">
        <title>Whole genome shotgun sequence of Streptomyces violascens NBRC 12920.</title>
        <authorList>
            <person name="Komaki H."/>
            <person name="Tamura T."/>
        </authorList>
    </citation>
    <scope>NUCLEOTIDE SEQUENCE</scope>
    <source>
        <strain evidence="2">NBRC 12920</strain>
    </source>
</reference>
<evidence type="ECO:0000313" key="3">
    <source>
        <dbReference type="Proteomes" id="UP001050808"/>
    </source>
</evidence>
<feature type="transmembrane region" description="Helical" evidence="1">
    <location>
        <begin position="54"/>
        <end position="78"/>
    </location>
</feature>
<dbReference type="RefSeq" id="WP_226599061.1">
    <property type="nucleotide sequence ID" value="NZ_BNDY01000017.1"/>
</dbReference>
<gene>
    <name evidence="2" type="ORF">Sviol_43550</name>
</gene>
<sequence length="319" mass="34424">MGSALVEPVAVERPRYVARAARAAGIGCASVAASALATWLLLDSSACRNAPDFGCLGFAVLWSYVLVFLNFLFTWIALRILRVRPAWLTALLGVGIGWYVARSARVGEWFPGVAQYVQPALYVGAFALAAWFTQSRRPLWPRAAVVLALVLLMPLGSFATTQRAQRAQDSELAAARVSLLGPNLPAGYYLNGVGTSGSTAGAQATFHYRLTPDSLRRGANNMEELYQEIQVTVGPVQPGFTPPSHCAALTSVYPVPSPACTPVAPGVWRWSRYQYVEYFTRVGDAVAVIEARTPPVSDAVLRELAVTMRVRTPPYFSGG</sequence>
<feature type="transmembrane region" description="Helical" evidence="1">
    <location>
        <begin position="20"/>
        <end position="42"/>
    </location>
</feature>
<comment type="caution">
    <text evidence="2">The sequence shown here is derived from an EMBL/GenBank/DDBJ whole genome shotgun (WGS) entry which is preliminary data.</text>
</comment>
<keyword evidence="1" id="KW-0812">Transmembrane</keyword>
<feature type="transmembrane region" description="Helical" evidence="1">
    <location>
        <begin position="113"/>
        <end position="133"/>
    </location>
</feature>
<dbReference type="EMBL" id="BNDY01000017">
    <property type="protein sequence ID" value="GHI39947.1"/>
    <property type="molecule type" value="Genomic_DNA"/>
</dbReference>
<name>A0ABQ3QRS1_9ACTN</name>
<evidence type="ECO:0000313" key="2">
    <source>
        <dbReference type="EMBL" id="GHI39947.1"/>
    </source>
</evidence>
<feature type="transmembrane region" description="Helical" evidence="1">
    <location>
        <begin position="84"/>
        <end position="101"/>
    </location>
</feature>